<name>A0A151A2B7_9STAP</name>
<dbReference type="InterPro" id="IPR006328">
    <property type="entry name" value="2-HAD"/>
</dbReference>
<dbReference type="SFLD" id="SFLDG01129">
    <property type="entry name" value="C1.5:_HAD__Beta-PGM__Phosphata"/>
    <property type="match status" value="1"/>
</dbReference>
<dbReference type="GeneID" id="69904415"/>
<reference evidence="4" key="4">
    <citation type="submission" date="2021-09" db="EMBL/GenBank/DDBJ databases">
        <authorList>
            <person name="Gilroy R."/>
        </authorList>
    </citation>
    <scope>NUCLEOTIDE SEQUENCE</scope>
    <source>
        <strain evidence="4">CHK149-3286</strain>
    </source>
</reference>
<dbReference type="Gene3D" id="3.40.50.1000">
    <property type="entry name" value="HAD superfamily/HAD-like"/>
    <property type="match status" value="1"/>
</dbReference>
<dbReference type="EMBL" id="LUGM01000002">
    <property type="protein sequence ID" value="KYH13482.1"/>
    <property type="molecule type" value="Genomic_DNA"/>
</dbReference>
<dbReference type="Gene3D" id="1.10.150.240">
    <property type="entry name" value="Putative phosphatase, domain 2"/>
    <property type="match status" value="1"/>
</dbReference>
<dbReference type="PRINTS" id="PR00413">
    <property type="entry name" value="HADHALOGNASE"/>
</dbReference>
<evidence type="ECO:0000313" key="4">
    <source>
        <dbReference type="EMBL" id="HJF67559.1"/>
    </source>
</evidence>
<dbReference type="InterPro" id="IPR006439">
    <property type="entry name" value="HAD-SF_hydro_IA"/>
</dbReference>
<reference evidence="5 6" key="1">
    <citation type="submission" date="2016-02" db="EMBL/GenBank/DDBJ databases">
        <title>Draft genome sequence of hydrocarbon degrading Staphylococcus saprophyticus Strain CNV2, isolated from crude-oil contaminated soil from Noonmati Oil Refinery, Guwahati, Assam, India.</title>
        <authorList>
            <person name="Mukherjee A."/>
            <person name="Chettri B."/>
            <person name="Langpoklakpam J."/>
            <person name="Singh A.K."/>
            <person name="Chattopadhyay D.J."/>
        </authorList>
    </citation>
    <scope>NUCLEOTIDE SEQUENCE [LARGE SCALE GENOMIC DNA]</scope>
    <source>
        <strain evidence="5 6">CNV2</strain>
    </source>
</reference>
<evidence type="ECO:0000313" key="3">
    <source>
        <dbReference type="EMBL" id="GEP81852.1"/>
    </source>
</evidence>
<dbReference type="RefSeq" id="WP_061853713.1">
    <property type="nucleotide sequence ID" value="NZ_BKAQ01000007.1"/>
</dbReference>
<comment type="similarity">
    <text evidence="1">Belongs to the HAD-like hydrolase superfamily. S-2-haloalkanoic acid dehalogenase family.</text>
</comment>
<dbReference type="PANTHER" id="PTHR43316">
    <property type="entry name" value="HYDROLASE, HALOACID DELAHOGENASE-RELATED"/>
    <property type="match status" value="1"/>
</dbReference>
<dbReference type="SFLD" id="SFLDS00003">
    <property type="entry name" value="Haloacid_Dehalogenase"/>
    <property type="match status" value="1"/>
</dbReference>
<dbReference type="NCBIfam" id="TIGR01493">
    <property type="entry name" value="HAD-SF-IA-v2"/>
    <property type="match status" value="1"/>
</dbReference>
<dbReference type="Proteomes" id="UP000706163">
    <property type="component" value="Unassembled WGS sequence"/>
</dbReference>
<keyword evidence="7" id="KW-1185">Reference proteome</keyword>
<accession>A0A151A2B7</accession>
<dbReference type="OrthoDB" id="264363at2"/>
<dbReference type="PANTHER" id="PTHR43316:SF3">
    <property type="entry name" value="HALOACID DEHALOGENASE, TYPE II (AFU_ORTHOLOGUE AFUA_2G07750)-RELATED"/>
    <property type="match status" value="1"/>
</dbReference>
<dbReference type="EMBL" id="BKAQ01000007">
    <property type="protein sequence ID" value="GEP81852.1"/>
    <property type="molecule type" value="Genomic_DNA"/>
</dbReference>
<reference evidence="3 7" key="2">
    <citation type="submission" date="2019-07" db="EMBL/GenBank/DDBJ databases">
        <title>Whole genome shotgun sequence of Staphylococcus kloosii NBRC 109624.</title>
        <authorList>
            <person name="Hosoyama A."/>
            <person name="Uohara A."/>
            <person name="Ohji S."/>
            <person name="Ichikawa N."/>
        </authorList>
    </citation>
    <scope>NUCLEOTIDE SEQUENCE [LARGE SCALE GENOMIC DNA]</scope>
    <source>
        <strain evidence="3 7">NBRC 109624</strain>
    </source>
</reference>
<dbReference type="KEGG" id="skl:C7J89_03610"/>
<comment type="caution">
    <text evidence="5">The sequence shown here is derived from an EMBL/GenBank/DDBJ whole genome shotgun (WGS) entry which is preliminary data.</text>
</comment>
<dbReference type="AlphaFoldDB" id="A0A151A2B7"/>
<organism evidence="5 6">
    <name type="scientific">Staphylococcus kloosii</name>
    <dbReference type="NCBI Taxonomy" id="29384"/>
    <lineage>
        <taxon>Bacteria</taxon>
        <taxon>Bacillati</taxon>
        <taxon>Bacillota</taxon>
        <taxon>Bacilli</taxon>
        <taxon>Bacillales</taxon>
        <taxon>Staphylococcaceae</taxon>
        <taxon>Staphylococcus</taxon>
    </lineage>
</organism>
<dbReference type="InterPro" id="IPR023198">
    <property type="entry name" value="PGP-like_dom2"/>
</dbReference>
<dbReference type="NCBIfam" id="TIGR01428">
    <property type="entry name" value="HAD_type_II"/>
    <property type="match status" value="1"/>
</dbReference>
<evidence type="ECO:0000256" key="1">
    <source>
        <dbReference type="ARBA" id="ARBA00008106"/>
    </source>
</evidence>
<gene>
    <name evidence="3" type="primary">dhlB</name>
    <name evidence="5" type="ORF">A0131_01485</name>
    <name evidence="4" type="ORF">K8V85_04540</name>
    <name evidence="3" type="ORF">SKL01_10300</name>
</gene>
<dbReference type="InterPro" id="IPR023214">
    <property type="entry name" value="HAD_sf"/>
</dbReference>
<dbReference type="CDD" id="cd02588">
    <property type="entry name" value="HAD_L2-DEX"/>
    <property type="match status" value="1"/>
</dbReference>
<dbReference type="Proteomes" id="UP000321040">
    <property type="component" value="Unassembled WGS sequence"/>
</dbReference>
<evidence type="ECO:0000313" key="6">
    <source>
        <dbReference type="Proteomes" id="UP000075418"/>
    </source>
</evidence>
<dbReference type="InterPro" id="IPR051540">
    <property type="entry name" value="S-2-haloacid_dehalogenase"/>
</dbReference>
<dbReference type="SFLD" id="SFLDG01135">
    <property type="entry name" value="C1.5.6:_HAD__Beta-PGM__Phospha"/>
    <property type="match status" value="1"/>
</dbReference>
<dbReference type="SFLD" id="SFLDF00045">
    <property type="entry name" value="2-haloacid_dehalogenase"/>
    <property type="match status" value="1"/>
</dbReference>
<keyword evidence="2" id="KW-0378">Hydrolase</keyword>
<evidence type="ECO:0000313" key="5">
    <source>
        <dbReference type="EMBL" id="KYH13482.1"/>
    </source>
</evidence>
<dbReference type="InterPro" id="IPR036412">
    <property type="entry name" value="HAD-like_sf"/>
</dbReference>
<dbReference type="Pfam" id="PF00702">
    <property type="entry name" value="Hydrolase"/>
    <property type="match status" value="1"/>
</dbReference>
<accession>A0A2T4RF33</accession>
<dbReference type="GO" id="GO:0019120">
    <property type="term" value="F:hydrolase activity, acting on acid halide bonds, in C-halide compounds"/>
    <property type="evidence" value="ECO:0007669"/>
    <property type="project" value="InterPro"/>
</dbReference>
<dbReference type="SUPFAM" id="SSF56784">
    <property type="entry name" value="HAD-like"/>
    <property type="match status" value="1"/>
</dbReference>
<evidence type="ECO:0000256" key="2">
    <source>
        <dbReference type="ARBA" id="ARBA00022801"/>
    </source>
</evidence>
<dbReference type="EMBL" id="DYVT01000048">
    <property type="protein sequence ID" value="HJF67559.1"/>
    <property type="molecule type" value="Genomic_DNA"/>
</dbReference>
<sequence length="224" mass="26179">MYKVIVFDVYGTMFDVNSISNYLEQYDAEHAQEIANLWRKTQLHHAALRQVMQRYIRYDEVTKNALRYALDVYEVKHSREDINKLFDGYLHLDYFKEIPKSFVELKNKNLELAILSNGNDNMLRTLVDNSAISEHIDAIMSVDEVKQYKPSPASYALVLKYYQVKRSEILFVSSNTWDVNGAANFGFDTAWVNRNNEIFDENGASPTITVNNLNELVKWLEMRK</sequence>
<reference evidence="4" key="3">
    <citation type="journal article" date="2021" name="PeerJ">
        <title>Extensive microbial diversity within the chicken gut microbiome revealed by metagenomics and culture.</title>
        <authorList>
            <person name="Gilroy R."/>
            <person name="Ravi A."/>
            <person name="Getino M."/>
            <person name="Pursley I."/>
            <person name="Horton D.L."/>
            <person name="Alikhan N.F."/>
            <person name="Baker D."/>
            <person name="Gharbi K."/>
            <person name="Hall N."/>
            <person name="Watson M."/>
            <person name="Adriaenssens E.M."/>
            <person name="Foster-Nyarko E."/>
            <person name="Jarju S."/>
            <person name="Secka A."/>
            <person name="Antonio M."/>
            <person name="Oren A."/>
            <person name="Chaudhuri R.R."/>
            <person name="La Ragione R."/>
            <person name="Hildebrand F."/>
            <person name="Pallen M.J."/>
        </authorList>
    </citation>
    <scope>NUCLEOTIDE SEQUENCE</scope>
    <source>
        <strain evidence="4">CHK149-3286</strain>
    </source>
</reference>
<evidence type="ECO:0000313" key="7">
    <source>
        <dbReference type="Proteomes" id="UP000321040"/>
    </source>
</evidence>
<dbReference type="Proteomes" id="UP000075418">
    <property type="component" value="Unassembled WGS sequence"/>
</dbReference>
<protein>
    <submittedName>
        <fullName evidence="5">2-haloalkanoic acid dehalogenase</fullName>
    </submittedName>
    <submittedName>
        <fullName evidence="3 4">Haloacid dehalogenase</fullName>
    </submittedName>
</protein>
<proteinExistence type="inferred from homology"/>